<dbReference type="PANTHER" id="PTHR38788">
    <property type="entry name" value="CLR5 DOMAIN-CONTAINING PROTEIN"/>
    <property type="match status" value="1"/>
</dbReference>
<dbReference type="Pfam" id="PF14420">
    <property type="entry name" value="Clr5"/>
    <property type="match status" value="1"/>
</dbReference>
<evidence type="ECO:0000313" key="3">
    <source>
        <dbReference type="Proteomes" id="UP000247647"/>
    </source>
</evidence>
<accession>A0A318YYJ8</accession>
<dbReference type="OrthoDB" id="194358at2759"/>
<dbReference type="GeneID" id="37128907"/>
<dbReference type="EMBL" id="KZ821445">
    <property type="protein sequence ID" value="PYH39659.1"/>
    <property type="molecule type" value="Genomic_DNA"/>
</dbReference>
<name>A0A318YYJ8_ASPNB</name>
<organism evidence="2 3">
    <name type="scientific">Aspergillus neoniger (strain CBS 115656)</name>
    <dbReference type="NCBI Taxonomy" id="1448310"/>
    <lineage>
        <taxon>Eukaryota</taxon>
        <taxon>Fungi</taxon>
        <taxon>Dikarya</taxon>
        <taxon>Ascomycota</taxon>
        <taxon>Pezizomycotina</taxon>
        <taxon>Eurotiomycetes</taxon>
        <taxon>Eurotiomycetidae</taxon>
        <taxon>Eurotiales</taxon>
        <taxon>Aspergillaceae</taxon>
        <taxon>Aspergillus</taxon>
        <taxon>Aspergillus subgen. Circumdati</taxon>
    </lineage>
</organism>
<protein>
    <recommendedName>
        <fullName evidence="1">Clr5 domain-containing protein</fullName>
    </recommendedName>
</protein>
<evidence type="ECO:0000313" key="2">
    <source>
        <dbReference type="EMBL" id="PYH39659.1"/>
    </source>
</evidence>
<dbReference type="InterPro" id="IPR025676">
    <property type="entry name" value="Clr5_dom"/>
</dbReference>
<feature type="domain" description="Clr5" evidence="1">
    <location>
        <begin position="5"/>
        <end position="55"/>
    </location>
</feature>
<proteinExistence type="predicted"/>
<sequence>MSSNDAEWSKHKKEVSSLYRKNPLNRVMKHMIAKHGFHRKESEYKKKLKVWGVRKNGTTSAWVFVQREVTKRKLQGNEDYEVLMHGKIYTAKQAEREMARHVTSATNFALEGENDTALEGVEVPTPRLMLRSLVPTREVRTDNLPWILFKYQSQFAVVRSFSTPAANVDMLNLPFNRQSYSQTGPLALILRGMGGACEVSSVNQTNVFDLFLQDWVLQKSPIDSSIGNTWFNLPTGFSHDPPSIFYPILQDGYQDNRFSGSRFDRSRLSAPQPVGAHSALTVIQKLSIQRHINTENQQIDLHQLTGFLKQYEVKNNGIESSLLSRDLGGLDNPSHLRQVFNTFVFLITNDLMNMDDITRVF</sequence>
<evidence type="ECO:0000259" key="1">
    <source>
        <dbReference type="Pfam" id="PF14420"/>
    </source>
</evidence>
<dbReference type="AlphaFoldDB" id="A0A318YYJ8"/>
<dbReference type="Proteomes" id="UP000247647">
    <property type="component" value="Unassembled WGS sequence"/>
</dbReference>
<keyword evidence="3" id="KW-1185">Reference proteome</keyword>
<dbReference type="PANTHER" id="PTHR38788:SF3">
    <property type="entry name" value="CLR5 DOMAIN-CONTAINING PROTEIN"/>
    <property type="match status" value="1"/>
</dbReference>
<gene>
    <name evidence="2" type="ORF">BO87DRAFT_411643</name>
</gene>
<reference evidence="2" key="1">
    <citation type="submission" date="2016-12" db="EMBL/GenBank/DDBJ databases">
        <title>The genomes of Aspergillus section Nigri reveals drivers in fungal speciation.</title>
        <authorList>
            <consortium name="DOE Joint Genome Institute"/>
            <person name="Vesth T.C."/>
            <person name="Nybo J."/>
            <person name="Theobald S."/>
            <person name="Brandl J."/>
            <person name="Frisvad J.C."/>
            <person name="Nielsen K.F."/>
            <person name="Lyhne E.K."/>
            <person name="Kogle M.E."/>
            <person name="Kuo A."/>
            <person name="Riley R."/>
            <person name="Clum A."/>
            <person name="Nolan M."/>
            <person name="Lipzen A."/>
            <person name="Salamov A."/>
            <person name="Henrissat B."/>
            <person name="Wiebenga A."/>
            <person name="De Vries R.P."/>
            <person name="Grigoriev I.V."/>
            <person name="Mortensen U.H."/>
            <person name="Andersen M.R."/>
            <person name="Baker S.E."/>
        </authorList>
    </citation>
    <scope>NUCLEOTIDE SEQUENCE [LARGE SCALE GENOMIC DNA]</scope>
    <source>
        <strain evidence="2">CBS 115656</strain>
    </source>
</reference>
<dbReference type="RefSeq" id="XP_025485137.1">
    <property type="nucleotide sequence ID" value="XM_025626451.1"/>
</dbReference>